<keyword evidence="1" id="KW-1133">Transmembrane helix</keyword>
<keyword evidence="3" id="KW-1185">Reference proteome</keyword>
<sequence length="159" mass="17605">MTIAPIAALGTAWIVTLVILAILIIALVIVGVWGNKQQKKSADAQQQLQDAAQPMTLLVIDKKRMKISEANLPKVVIDNVPKMMRRSKVPIVKAKVGPRIMTFMCDEKVFDMIPVKQEIRAMVGGIYILSVKSLRGPALVTPPKKTFWQKVKGKFSKAE</sequence>
<evidence type="ECO:0000256" key="1">
    <source>
        <dbReference type="SAM" id="Phobius"/>
    </source>
</evidence>
<keyword evidence="1" id="KW-0812">Transmembrane</keyword>
<dbReference type="EMBL" id="JBBMEK010000051">
    <property type="protein sequence ID" value="MEQ2364636.1"/>
    <property type="molecule type" value="Genomic_DNA"/>
</dbReference>
<name>A0ABV1B524_9FIRM</name>
<evidence type="ECO:0000313" key="3">
    <source>
        <dbReference type="Proteomes" id="UP001469749"/>
    </source>
</evidence>
<feature type="transmembrane region" description="Helical" evidence="1">
    <location>
        <begin position="6"/>
        <end position="33"/>
    </location>
</feature>
<proteinExistence type="predicted"/>
<comment type="caution">
    <text evidence="2">The sequence shown here is derived from an EMBL/GenBank/DDBJ whole genome shotgun (WGS) entry which is preliminary data.</text>
</comment>
<evidence type="ECO:0000313" key="2">
    <source>
        <dbReference type="EMBL" id="MEQ2364636.1"/>
    </source>
</evidence>
<accession>A0ABV1B524</accession>
<organism evidence="2 3">
    <name type="scientific">Coprococcus intestinihominis</name>
    <dbReference type="NCBI Taxonomy" id="3133154"/>
    <lineage>
        <taxon>Bacteria</taxon>
        <taxon>Bacillati</taxon>
        <taxon>Bacillota</taxon>
        <taxon>Clostridia</taxon>
        <taxon>Lachnospirales</taxon>
        <taxon>Lachnospiraceae</taxon>
        <taxon>Coprococcus</taxon>
    </lineage>
</organism>
<dbReference type="Proteomes" id="UP001469749">
    <property type="component" value="Unassembled WGS sequence"/>
</dbReference>
<gene>
    <name evidence="2" type="ORF">WMO25_05935</name>
</gene>
<reference evidence="2 3" key="1">
    <citation type="submission" date="2024-03" db="EMBL/GenBank/DDBJ databases">
        <title>Human intestinal bacterial collection.</title>
        <authorList>
            <person name="Pauvert C."/>
            <person name="Hitch T.C.A."/>
            <person name="Clavel T."/>
        </authorList>
    </citation>
    <scope>NUCLEOTIDE SEQUENCE [LARGE SCALE GENOMIC DNA]</scope>
    <source>
        <strain evidence="2 3">CLA-AA-H190</strain>
    </source>
</reference>
<dbReference type="RefSeq" id="WP_227082133.1">
    <property type="nucleotide sequence ID" value="NZ_JBBMEK010000051.1"/>
</dbReference>
<keyword evidence="1" id="KW-0472">Membrane</keyword>
<protein>
    <submittedName>
        <fullName evidence="2">Uncharacterized protein</fullName>
    </submittedName>
</protein>